<evidence type="ECO:0000313" key="2">
    <source>
        <dbReference type="Proteomes" id="UP001233999"/>
    </source>
</evidence>
<evidence type="ECO:0000313" key="1">
    <source>
        <dbReference type="EMBL" id="KAJ9597861.1"/>
    </source>
</evidence>
<dbReference type="Proteomes" id="UP001233999">
    <property type="component" value="Unassembled WGS sequence"/>
</dbReference>
<reference evidence="1" key="1">
    <citation type="journal article" date="2023" name="IScience">
        <title>Live-bearing cockroach genome reveals convergent evolutionary mechanisms linked to viviparity in insects and beyond.</title>
        <authorList>
            <person name="Fouks B."/>
            <person name="Harrison M.C."/>
            <person name="Mikhailova A.A."/>
            <person name="Marchal E."/>
            <person name="English S."/>
            <person name="Carruthers M."/>
            <person name="Jennings E.C."/>
            <person name="Chiamaka E.L."/>
            <person name="Frigard R.A."/>
            <person name="Pippel M."/>
            <person name="Attardo G.M."/>
            <person name="Benoit J.B."/>
            <person name="Bornberg-Bauer E."/>
            <person name="Tobe S.S."/>
        </authorList>
    </citation>
    <scope>NUCLEOTIDE SEQUENCE</scope>
    <source>
        <strain evidence="1">Stay&amp;Tobe</strain>
    </source>
</reference>
<reference evidence="1" key="2">
    <citation type="submission" date="2023-05" db="EMBL/GenBank/DDBJ databases">
        <authorList>
            <person name="Fouks B."/>
        </authorList>
    </citation>
    <scope>NUCLEOTIDE SEQUENCE</scope>
    <source>
        <strain evidence="1">Stay&amp;Tobe</strain>
        <tissue evidence="1">Testes</tissue>
    </source>
</reference>
<feature type="non-terminal residue" evidence="1">
    <location>
        <position position="73"/>
    </location>
</feature>
<proteinExistence type="predicted"/>
<name>A0AAD8AF08_DIPPU</name>
<sequence>NWDFSWSPRYASSSSFLLLVRRSAMVTTRDKDLDLSDYIWGAVGVQRGAYCSSGLTLQDICRKRQLGTIIAPT</sequence>
<accession>A0AAD8AF08</accession>
<keyword evidence="2" id="KW-1185">Reference proteome</keyword>
<gene>
    <name evidence="1" type="ORF">L9F63_011284</name>
</gene>
<organism evidence="1 2">
    <name type="scientific">Diploptera punctata</name>
    <name type="common">Pacific beetle cockroach</name>
    <dbReference type="NCBI Taxonomy" id="6984"/>
    <lineage>
        <taxon>Eukaryota</taxon>
        <taxon>Metazoa</taxon>
        <taxon>Ecdysozoa</taxon>
        <taxon>Arthropoda</taxon>
        <taxon>Hexapoda</taxon>
        <taxon>Insecta</taxon>
        <taxon>Pterygota</taxon>
        <taxon>Neoptera</taxon>
        <taxon>Polyneoptera</taxon>
        <taxon>Dictyoptera</taxon>
        <taxon>Blattodea</taxon>
        <taxon>Blaberoidea</taxon>
        <taxon>Blaberidae</taxon>
        <taxon>Diplopterinae</taxon>
        <taxon>Diploptera</taxon>
    </lineage>
</organism>
<dbReference type="AlphaFoldDB" id="A0AAD8AF08"/>
<dbReference type="EMBL" id="JASPKZ010001582">
    <property type="protein sequence ID" value="KAJ9597861.1"/>
    <property type="molecule type" value="Genomic_DNA"/>
</dbReference>
<feature type="non-terminal residue" evidence="1">
    <location>
        <position position="1"/>
    </location>
</feature>
<comment type="caution">
    <text evidence="1">The sequence shown here is derived from an EMBL/GenBank/DDBJ whole genome shotgun (WGS) entry which is preliminary data.</text>
</comment>
<protein>
    <submittedName>
        <fullName evidence="1">Uncharacterized protein</fullName>
    </submittedName>
</protein>